<organism evidence="2">
    <name type="scientific">Microvirga ossetica</name>
    <dbReference type="NCBI Taxonomy" id="1882682"/>
    <lineage>
        <taxon>Bacteria</taxon>
        <taxon>Pseudomonadati</taxon>
        <taxon>Pseudomonadota</taxon>
        <taxon>Alphaproteobacteria</taxon>
        <taxon>Hyphomicrobiales</taxon>
        <taxon>Methylobacteriaceae</taxon>
        <taxon>Microvirga</taxon>
    </lineage>
</organism>
<name>A0A1B2EZV5_9HYPH</name>
<proteinExistence type="predicted"/>
<gene>
    <name evidence="2" type="ORF">BB934_45745</name>
</gene>
<dbReference type="RefSeq" id="WP_099516294.1">
    <property type="nucleotide sequence ID" value="NZ_CP016621.1"/>
</dbReference>
<feature type="compositionally biased region" description="Basic and acidic residues" evidence="1">
    <location>
        <begin position="305"/>
        <end position="324"/>
    </location>
</feature>
<reference evidence="2" key="1">
    <citation type="submission" date="2016-07" db="EMBL/GenBank/DDBJ databases">
        <title>Microvirga ossetica sp. nov. a new species of rhizobia isolated from root nodules of the legume species Vicia alpestris Steven originated from North Ossetia region in the Caucasus.</title>
        <authorList>
            <person name="Safronova V.I."/>
            <person name="Kuznetsova I.G."/>
            <person name="Sazanova A.L."/>
            <person name="Belimov A."/>
            <person name="Andronov E."/>
            <person name="Osledkin Y.S."/>
            <person name="Onishchuk O.P."/>
            <person name="Kurchak O.N."/>
            <person name="Shaposhnikov A.I."/>
            <person name="Willems A."/>
            <person name="Tikhonovich I.A."/>
        </authorList>
    </citation>
    <scope>NUCLEOTIDE SEQUENCE [LARGE SCALE GENOMIC DNA]</scope>
    <source>
        <strain evidence="2">V5/3M</strain>
        <plasmid evidence="2">unnamed5</plasmid>
    </source>
</reference>
<keyword evidence="2" id="KW-0614">Plasmid</keyword>
<feature type="compositionally biased region" description="Low complexity" evidence="1">
    <location>
        <begin position="237"/>
        <end position="246"/>
    </location>
</feature>
<dbReference type="AlphaFoldDB" id="A0A1B2EZV5"/>
<feature type="compositionally biased region" description="Basic and acidic residues" evidence="1">
    <location>
        <begin position="273"/>
        <end position="284"/>
    </location>
</feature>
<dbReference type="EMBL" id="CP016621">
    <property type="protein sequence ID" value="ANY85525.1"/>
    <property type="molecule type" value="Genomic_DNA"/>
</dbReference>
<evidence type="ECO:0000256" key="1">
    <source>
        <dbReference type="SAM" id="MobiDB-lite"/>
    </source>
</evidence>
<dbReference type="KEGG" id="moc:BB934_45745"/>
<geneLocation type="plasmid" evidence="2">
    <name>unnamed5</name>
</geneLocation>
<evidence type="ECO:0000313" key="2">
    <source>
        <dbReference type="EMBL" id="ANY85525.1"/>
    </source>
</evidence>
<sequence>MKILKWLAKAAVNVMRKARNSLARAFGTPRRGGGGTGLVGLHGAGGGGGAAEPVAEAVTEEVAEEVTEVMENGDELDMTPDQRVEAGLEAQDVQDYINATSPADREAAGKRLKGSTKYWADDLTAHECEIIRRAEKDVLNQHLRGGEAIEGLRTVEEMAHGVDPALASEMAEGAAPAKPEVDDSYLSLIQEPVRPEPDVVAAAEDPTVDGSYLTLVGADPKTAPAAAPEPAPEVKPEAVAAEAPAPRTGGKLNLKGLNATGKEPDFGDAPEPDAPKADTLEGKPKRASRTKAPEATAPEAGQDPFEAKRGSRGGRKEPTARMTA</sequence>
<feature type="region of interest" description="Disordered" evidence="1">
    <location>
        <begin position="220"/>
        <end position="324"/>
    </location>
</feature>
<protein>
    <submittedName>
        <fullName evidence="2">Uncharacterized protein</fullName>
    </submittedName>
</protein>
<accession>A0A1B2EZV5</accession>